<evidence type="ECO:0000313" key="17">
    <source>
        <dbReference type="Proteomes" id="UP000075666"/>
    </source>
</evidence>
<evidence type="ECO:0000256" key="8">
    <source>
        <dbReference type="ARBA" id="ARBA00023136"/>
    </source>
</evidence>
<feature type="domain" description="Protein export membrane protein SecD/SecF C-terminal" evidence="14">
    <location>
        <begin position="241"/>
        <end position="404"/>
    </location>
</feature>
<dbReference type="InterPro" id="IPR005791">
    <property type="entry name" value="SecD"/>
</dbReference>
<dbReference type="FunFam" id="1.20.1640.10:FF:000024">
    <property type="entry name" value="Multifunctional fusion protein"/>
    <property type="match status" value="1"/>
</dbReference>
<protein>
    <recommendedName>
        <fullName evidence="12 13">Multifunctional fusion protein</fullName>
    </recommendedName>
    <domain>
        <recommendedName>
            <fullName evidence="12">Protein translocase subunit SecD</fullName>
        </recommendedName>
    </domain>
    <domain>
        <recommendedName>
            <fullName evidence="13">Protein-export membrane protein SecF</fullName>
        </recommendedName>
    </domain>
</protein>
<sequence length="753" mass="83472">MVKRSRIVAFFLIVLLFAGLMGGTTNKILKHINLGLDLQGGFEVLYKVEPAKKGQKITSDVLKNTVEALDRRVNALGVNEPSIQIEGKDQIRVQLAGVKDQKEARDILATTANISFRDVNDKKLMDGTDLVEGKAKQSYTETGKPNVVLQVKDRKTFHDVTKKVLDMAPNNQLIIWLDFEEGKDSYNKEVTKKNPKFLSNPNVNQVFNTDTVTIEGNFTVEEAQNLASLLKAGALPVKLKETYSTSVGAQFGEHALNKTIDAGIIGVAIVFLFMLVYYRFPGLIAVVTLAIYIYLTLLVFQLIHGVLTLPGIAALILGVGMAVDANIITYERVKEELKVGRSVKAAFAAGNKSSFMTIFDANITTILAAVILFVYGSSSVKGFATLLIISILLSFVTAVYGTRLLLGLWVNSNIFKKRPGWFGVNKKDIHDITENMDAHKLSTHFDRFDFVKHHNKFFVFSIALTIIGIIALSVFRLNLSIDYTSGTRVEVLAKQSLTPSQLQSDLKTLKLTPEDVVLSGNKNEIGVMRFKGAFNKAEVAHITDYFTKKYGPTNVSTVSPTVGKELAKNAFISLILAAIGIIIYVAFRFEWRMGVAAVIALLHDAFLMVTFFSITRLEVDLTFIAAILTIIGYSINDTIVTFDRIRDHSRFQGRFKTAEDIAAVVNVGLRQTMTRSINTVLTVVITAAALFIFGSESIRNFSIALLVGLIMGCYSSIFIAAQLWYVFKKRELKKKGPIKTVKEKRKWSDEPQV</sequence>
<feature type="domain" description="Protein export membrane protein SecD/SecF C-terminal" evidence="14">
    <location>
        <begin position="548"/>
        <end position="729"/>
    </location>
</feature>
<dbReference type="GO" id="GO:0005886">
    <property type="term" value="C:plasma membrane"/>
    <property type="evidence" value="ECO:0007669"/>
    <property type="project" value="UniProtKB-SubCell"/>
</dbReference>
<dbReference type="GO" id="GO:0015450">
    <property type="term" value="F:protein-transporting ATPase activity"/>
    <property type="evidence" value="ECO:0007669"/>
    <property type="project" value="InterPro"/>
</dbReference>
<comment type="similarity">
    <text evidence="10">In the C-terminal section; belongs to the SecD/SecF family. SecF subfamily.</text>
</comment>
<dbReference type="Gene3D" id="3.30.70.3220">
    <property type="match status" value="1"/>
</dbReference>
<evidence type="ECO:0000256" key="1">
    <source>
        <dbReference type="ARBA" id="ARBA00004651"/>
    </source>
</evidence>
<dbReference type="InterPro" id="IPR022646">
    <property type="entry name" value="SecD/SecF_CS"/>
</dbReference>
<feature type="transmembrane region" description="Helical" evidence="12">
    <location>
        <begin position="283"/>
        <end position="303"/>
    </location>
</feature>
<evidence type="ECO:0000256" key="4">
    <source>
        <dbReference type="ARBA" id="ARBA00022692"/>
    </source>
</evidence>
<evidence type="ECO:0000259" key="14">
    <source>
        <dbReference type="Pfam" id="PF02355"/>
    </source>
</evidence>
<keyword evidence="6 12" id="KW-1133">Transmembrane helix</keyword>
<comment type="caution">
    <text evidence="12">Lacks conserved residue(s) required for the propagation of feature annotation.</text>
</comment>
<comment type="subunit">
    <text evidence="12">Forms a complex with SecF. Part of the essential Sec protein translocation apparatus which comprises SecA, SecYEG and auxiliary proteins SecDF. Other proteins may also be involved.</text>
</comment>
<dbReference type="Pfam" id="PF02355">
    <property type="entry name" value="SecD_SecF_C"/>
    <property type="match status" value="2"/>
</dbReference>
<feature type="transmembrane region" description="Helical" evidence="12">
    <location>
        <begin position="621"/>
        <end position="642"/>
    </location>
</feature>
<dbReference type="NCBIfam" id="TIGR00966">
    <property type="entry name" value="transloc_SecF"/>
    <property type="match status" value="1"/>
</dbReference>
<accession>A0A150LF79</accession>
<dbReference type="InterPro" id="IPR048634">
    <property type="entry name" value="SecD_SecF_C"/>
</dbReference>
<feature type="transmembrane region" description="Helical" evidence="12">
    <location>
        <begin position="354"/>
        <end position="376"/>
    </location>
</feature>
<dbReference type="InterPro" id="IPR005665">
    <property type="entry name" value="SecF_bac"/>
</dbReference>
<proteinExistence type="inferred from homology"/>
<dbReference type="PATRIC" id="fig|46224.3.peg.748"/>
<dbReference type="InterPro" id="IPR022813">
    <property type="entry name" value="SecD/SecF_arch_bac"/>
</dbReference>
<evidence type="ECO:0000259" key="15">
    <source>
        <dbReference type="Pfam" id="PF21760"/>
    </source>
</evidence>
<keyword evidence="2 12" id="KW-0813">Transport</keyword>
<dbReference type="Proteomes" id="UP000075666">
    <property type="component" value="Unassembled WGS sequence"/>
</dbReference>
<dbReference type="GO" id="GO:0006605">
    <property type="term" value="P:protein targeting"/>
    <property type="evidence" value="ECO:0007669"/>
    <property type="project" value="UniProtKB-UniRule"/>
</dbReference>
<feature type="transmembrane region" description="Helical" evidence="12">
    <location>
        <begin position="382"/>
        <end position="410"/>
    </location>
</feature>
<dbReference type="NCBIfam" id="TIGR00916">
    <property type="entry name" value="2A0604s01"/>
    <property type="match status" value="2"/>
</dbReference>
<dbReference type="HAMAP" id="MF_01463_B">
    <property type="entry name" value="SecD_B"/>
    <property type="match status" value="1"/>
</dbReference>
<organism evidence="16 17">
    <name type="scientific">Heyndrickxia sporothermodurans</name>
    <dbReference type="NCBI Taxonomy" id="46224"/>
    <lineage>
        <taxon>Bacteria</taxon>
        <taxon>Bacillati</taxon>
        <taxon>Bacillota</taxon>
        <taxon>Bacilli</taxon>
        <taxon>Bacillales</taxon>
        <taxon>Bacillaceae</taxon>
        <taxon>Heyndrickxia</taxon>
    </lineage>
</organism>
<keyword evidence="3 12" id="KW-1003">Cell membrane</keyword>
<dbReference type="NCBIfam" id="TIGR01129">
    <property type="entry name" value="secD"/>
    <property type="match status" value="1"/>
</dbReference>
<feature type="transmembrane region" description="Helical" evidence="12">
    <location>
        <begin position="570"/>
        <end position="587"/>
    </location>
</feature>
<evidence type="ECO:0000256" key="13">
    <source>
        <dbReference type="HAMAP-Rule" id="MF_01464"/>
    </source>
</evidence>
<evidence type="ECO:0000256" key="3">
    <source>
        <dbReference type="ARBA" id="ARBA00022475"/>
    </source>
</evidence>
<dbReference type="Gene3D" id="1.20.1640.10">
    <property type="entry name" value="Multidrug efflux transporter AcrB transmembrane domain"/>
    <property type="match status" value="2"/>
</dbReference>
<dbReference type="GO" id="GO:0043952">
    <property type="term" value="P:protein transport by the Sec complex"/>
    <property type="evidence" value="ECO:0007669"/>
    <property type="project" value="UniProtKB-UniRule"/>
</dbReference>
<name>A0A150LF79_9BACI</name>
<comment type="similarity">
    <text evidence="11">In the N-terminal section; belongs to the SecD/SecF family. SecD subfamily.</text>
</comment>
<keyword evidence="8 12" id="KW-0472">Membrane</keyword>
<dbReference type="PANTHER" id="PTHR30081:SF1">
    <property type="entry name" value="PROTEIN TRANSLOCASE SUBUNIT SECD"/>
    <property type="match status" value="1"/>
</dbReference>
<dbReference type="GO" id="GO:0065002">
    <property type="term" value="P:intracellular protein transmembrane transport"/>
    <property type="evidence" value="ECO:0007669"/>
    <property type="project" value="UniProtKB-UniRule"/>
</dbReference>
<dbReference type="PANTHER" id="PTHR30081">
    <property type="entry name" value="PROTEIN-EXPORT MEMBRANE PROTEIN SEC"/>
    <property type="match status" value="1"/>
</dbReference>
<comment type="similarity">
    <text evidence="13">Belongs to the SecD/SecF family. SecF subfamily.</text>
</comment>
<dbReference type="Pfam" id="PF21760">
    <property type="entry name" value="SecD_1st"/>
    <property type="match status" value="1"/>
</dbReference>
<feature type="transmembrane region" description="Helical" evidence="12">
    <location>
        <begin position="260"/>
        <end position="278"/>
    </location>
</feature>
<feature type="domain" description="Protein translocase subunit SecDF P1" evidence="15">
    <location>
        <begin position="63"/>
        <end position="121"/>
    </location>
</feature>
<dbReference type="HAMAP" id="MF_01464_B">
    <property type="entry name" value="SecF_B"/>
    <property type="match status" value="1"/>
</dbReference>
<evidence type="ECO:0000256" key="12">
    <source>
        <dbReference type="HAMAP-Rule" id="MF_01463"/>
    </source>
</evidence>
<dbReference type="EMBL" id="LQYN01000011">
    <property type="protein sequence ID" value="KYD10905.1"/>
    <property type="molecule type" value="Genomic_DNA"/>
</dbReference>
<comment type="subunit">
    <text evidence="13">Forms a complex with SecD. Part of the essential Sec protein translocation apparatus which comprises SecA, SecYEG and auxiliary proteins SecDF. Other proteins may also be involved.</text>
</comment>
<feature type="transmembrane region" description="Helical" evidence="12">
    <location>
        <begin position="677"/>
        <end position="695"/>
    </location>
</feature>
<evidence type="ECO:0000256" key="10">
    <source>
        <dbReference type="ARBA" id="ARBA00060856"/>
    </source>
</evidence>
<dbReference type="RefSeq" id="WP_066227272.1">
    <property type="nucleotide sequence ID" value="NZ_LQYN01000011.1"/>
</dbReference>
<dbReference type="InterPro" id="IPR055344">
    <property type="entry name" value="SecD_SecF_C_bact"/>
</dbReference>
<dbReference type="NCBIfam" id="NF009581">
    <property type="entry name" value="PRK13024.1-1"/>
    <property type="match status" value="1"/>
</dbReference>
<keyword evidence="7 12" id="KW-0811">Translocation</keyword>
<feature type="transmembrane region" description="Helical" evidence="12">
    <location>
        <begin position="309"/>
        <end position="333"/>
    </location>
</feature>
<evidence type="ECO:0000256" key="7">
    <source>
        <dbReference type="ARBA" id="ARBA00023010"/>
    </source>
</evidence>
<dbReference type="SUPFAM" id="SSF82866">
    <property type="entry name" value="Multidrug efflux transporter AcrB transmembrane domain"/>
    <property type="match status" value="2"/>
</dbReference>
<evidence type="ECO:0000256" key="11">
    <source>
        <dbReference type="ARBA" id="ARBA00061053"/>
    </source>
</evidence>
<reference evidence="16 17" key="1">
    <citation type="submission" date="2016-01" db="EMBL/GenBank/DDBJ databases">
        <title>Genome Sequences of Twelve Sporeforming Bacillus Species Isolated from Foods.</title>
        <authorList>
            <person name="Berendsen E.M."/>
            <person name="Wells-Bennik M.H."/>
            <person name="Krawcyk A.O."/>
            <person name="De Jong A."/>
            <person name="Holsappel S."/>
            <person name="Eijlander R.T."/>
            <person name="Kuipers O.P."/>
        </authorList>
    </citation>
    <scope>NUCLEOTIDE SEQUENCE [LARGE SCALE GENOMIC DNA]</scope>
    <source>
        <strain evidence="16 17">B4102</strain>
    </source>
</reference>
<keyword evidence="4 12" id="KW-0812">Transmembrane</keyword>
<keyword evidence="5 12" id="KW-0653">Protein transport</keyword>
<dbReference type="AlphaFoldDB" id="A0A150LF79"/>
<dbReference type="PRINTS" id="PR01755">
    <property type="entry name" value="SECFTRNLCASE"/>
</dbReference>
<evidence type="ECO:0000313" key="16">
    <source>
        <dbReference type="EMBL" id="KYD10905.1"/>
    </source>
</evidence>
<feature type="transmembrane region" description="Helical" evidence="12">
    <location>
        <begin position="457"/>
        <end position="475"/>
    </location>
</feature>
<dbReference type="FunFam" id="1.20.1640.10:FF:000004">
    <property type="entry name" value="Protein translocase subunit SecD"/>
    <property type="match status" value="1"/>
</dbReference>
<comment type="function">
    <text evidence="9 12">Part of the Sec protein translocase complex. Interacts with the SecYEG preprotein conducting channel. SecDF uses the proton motive force (PMF) to complete protein translocation after the ATP-dependent function of SecA.</text>
</comment>
<dbReference type="Pfam" id="PF07549">
    <property type="entry name" value="Sec_GG"/>
    <property type="match status" value="2"/>
</dbReference>
<dbReference type="OrthoDB" id="9805019at2"/>
<evidence type="ECO:0000256" key="2">
    <source>
        <dbReference type="ARBA" id="ARBA00022448"/>
    </source>
</evidence>
<comment type="subcellular location">
    <subcellularLocation>
        <location evidence="1 12">Cell membrane</location>
        <topology evidence="1 12">Multi-pass membrane protein</topology>
    </subcellularLocation>
</comment>
<feature type="transmembrane region" description="Helical" evidence="12">
    <location>
        <begin position="594"/>
        <end position="615"/>
    </location>
</feature>
<dbReference type="InterPro" id="IPR022645">
    <property type="entry name" value="SecD/SecF_bac"/>
</dbReference>
<comment type="similarity">
    <text evidence="12">Belongs to the SecD/SecF family. SecD subfamily.</text>
</comment>
<evidence type="ECO:0000256" key="5">
    <source>
        <dbReference type="ARBA" id="ARBA00022927"/>
    </source>
</evidence>
<comment type="caution">
    <text evidence="16">The sequence shown here is derived from an EMBL/GenBank/DDBJ whole genome shotgun (WGS) entry which is preliminary data.</text>
</comment>
<evidence type="ECO:0000256" key="9">
    <source>
        <dbReference type="ARBA" id="ARBA00059018"/>
    </source>
</evidence>
<keyword evidence="17" id="KW-1185">Reference proteome</keyword>
<feature type="transmembrane region" description="Helical" evidence="12">
    <location>
        <begin position="701"/>
        <end position="727"/>
    </location>
</feature>
<dbReference type="InterPro" id="IPR048631">
    <property type="entry name" value="SecD_1st"/>
</dbReference>
<gene>
    <name evidence="12" type="primary">secD</name>
    <name evidence="13" type="synonym">secF</name>
    <name evidence="16" type="ORF">B4102_1691</name>
</gene>
<dbReference type="STRING" id="46224.B4102_1691"/>
<evidence type="ECO:0000256" key="6">
    <source>
        <dbReference type="ARBA" id="ARBA00022989"/>
    </source>
</evidence>